<keyword evidence="2" id="KW-0378">Hydrolase</keyword>
<gene>
    <name evidence="5" type="ORF">SAMN02910315_00828</name>
</gene>
<evidence type="ECO:0000256" key="1">
    <source>
        <dbReference type="ARBA" id="ARBA00011063"/>
    </source>
</evidence>
<sequence>MKIIFLCSGNTSRSPMAEALFKDMLRDIDVSSAGFSTYSGEKADEYAILVCRKHGIDLTDFRTTNICDVDFENADLLLTATVSNRDKIRKLYPNVNAYTIKEYGGACDDLDIDDPSDGGLGDYVVCYFEIKEVLERIIEAHGELVDEDCE</sequence>
<organism evidence="5 6">
    <name type="scientific">Methanobrevibacter millerae</name>
    <dbReference type="NCBI Taxonomy" id="230361"/>
    <lineage>
        <taxon>Archaea</taxon>
        <taxon>Methanobacteriati</taxon>
        <taxon>Methanobacteriota</taxon>
        <taxon>Methanomada group</taxon>
        <taxon>Methanobacteria</taxon>
        <taxon>Methanobacteriales</taxon>
        <taxon>Methanobacteriaceae</taxon>
        <taxon>Methanobrevibacter</taxon>
    </lineage>
</organism>
<accession>A0A1G5VRS8</accession>
<dbReference type="PANTHER" id="PTHR11717">
    <property type="entry name" value="LOW MOLECULAR WEIGHT PROTEIN TYROSINE PHOSPHATASE"/>
    <property type="match status" value="1"/>
</dbReference>
<evidence type="ECO:0000256" key="2">
    <source>
        <dbReference type="ARBA" id="ARBA00022801"/>
    </source>
</evidence>
<evidence type="ECO:0000313" key="6">
    <source>
        <dbReference type="Proteomes" id="UP000323439"/>
    </source>
</evidence>
<proteinExistence type="inferred from homology"/>
<evidence type="ECO:0000256" key="3">
    <source>
        <dbReference type="ARBA" id="ARBA00022912"/>
    </source>
</evidence>
<dbReference type="SMART" id="SM00226">
    <property type="entry name" value="LMWPc"/>
    <property type="match status" value="1"/>
</dbReference>
<dbReference type="AlphaFoldDB" id="A0A1G5VRS8"/>
<dbReference type="Pfam" id="PF01451">
    <property type="entry name" value="LMWPc"/>
    <property type="match status" value="1"/>
</dbReference>
<evidence type="ECO:0000313" key="5">
    <source>
        <dbReference type="EMBL" id="SDA48590.1"/>
    </source>
</evidence>
<feature type="domain" description="Phosphotyrosine protein phosphatase I" evidence="4">
    <location>
        <begin position="1"/>
        <end position="140"/>
    </location>
</feature>
<dbReference type="PANTHER" id="PTHR11717:SF31">
    <property type="entry name" value="LOW MOLECULAR WEIGHT PROTEIN-TYROSINE-PHOSPHATASE ETP-RELATED"/>
    <property type="match status" value="1"/>
</dbReference>
<dbReference type="Proteomes" id="UP000323439">
    <property type="component" value="Unassembled WGS sequence"/>
</dbReference>
<keyword evidence="3" id="KW-0904">Protein phosphatase</keyword>
<dbReference type="InterPro" id="IPR050438">
    <property type="entry name" value="LMW_PTPase"/>
</dbReference>
<dbReference type="EMBL" id="FMXB01000005">
    <property type="protein sequence ID" value="SDA48590.1"/>
    <property type="molecule type" value="Genomic_DNA"/>
</dbReference>
<dbReference type="InterPro" id="IPR017867">
    <property type="entry name" value="Tyr_phospatase_low_mol_wt"/>
</dbReference>
<dbReference type="InterPro" id="IPR023485">
    <property type="entry name" value="Ptyr_pPase"/>
</dbReference>
<evidence type="ECO:0000259" key="4">
    <source>
        <dbReference type="SMART" id="SM00226"/>
    </source>
</evidence>
<dbReference type="RefSeq" id="WP_188118072.1">
    <property type="nucleotide sequence ID" value="NZ_FMXB01000005.1"/>
</dbReference>
<comment type="similarity">
    <text evidence="1">Belongs to the low molecular weight phosphotyrosine protein phosphatase family.</text>
</comment>
<reference evidence="5 6" key="1">
    <citation type="submission" date="2016-10" db="EMBL/GenBank/DDBJ databases">
        <authorList>
            <person name="Varghese N."/>
            <person name="Submissions S."/>
        </authorList>
    </citation>
    <scope>NUCLEOTIDE SEQUENCE [LARGE SCALE GENOMIC DNA]</scope>
    <source>
        <strain evidence="5 6">DSM 16643</strain>
    </source>
</reference>
<protein>
    <submittedName>
        <fullName evidence="5">Protein-tyrosine phosphatase</fullName>
    </submittedName>
</protein>
<dbReference type="Gene3D" id="3.40.50.2300">
    <property type="match status" value="1"/>
</dbReference>
<name>A0A1G5VRS8_9EURY</name>
<dbReference type="SUPFAM" id="SSF52788">
    <property type="entry name" value="Phosphotyrosine protein phosphatases I"/>
    <property type="match status" value="1"/>
</dbReference>
<keyword evidence="6" id="KW-1185">Reference proteome</keyword>
<dbReference type="InterPro" id="IPR036196">
    <property type="entry name" value="Ptyr_pPase_sf"/>
</dbReference>
<dbReference type="GO" id="GO:0004725">
    <property type="term" value="F:protein tyrosine phosphatase activity"/>
    <property type="evidence" value="ECO:0007669"/>
    <property type="project" value="InterPro"/>
</dbReference>
<dbReference type="PRINTS" id="PR00719">
    <property type="entry name" value="LMWPTPASE"/>
</dbReference>
<dbReference type="OrthoDB" id="295776at2157"/>